<dbReference type="AlphaFoldDB" id="A0A7N0UQ59"/>
<dbReference type="PANTHER" id="PTHR46087:SF9">
    <property type="entry name" value="ARM REPEAT SUPERFAMILY PROTEIN"/>
    <property type="match status" value="1"/>
</dbReference>
<feature type="region of interest" description="Disordered" evidence="1">
    <location>
        <begin position="788"/>
        <end position="816"/>
    </location>
</feature>
<evidence type="ECO:0008006" key="4">
    <source>
        <dbReference type="Google" id="ProtNLM"/>
    </source>
</evidence>
<organism evidence="2 3">
    <name type="scientific">Kalanchoe fedtschenkoi</name>
    <name type="common">Lavender scallops</name>
    <name type="synonym">South American air plant</name>
    <dbReference type="NCBI Taxonomy" id="63787"/>
    <lineage>
        <taxon>Eukaryota</taxon>
        <taxon>Viridiplantae</taxon>
        <taxon>Streptophyta</taxon>
        <taxon>Embryophyta</taxon>
        <taxon>Tracheophyta</taxon>
        <taxon>Spermatophyta</taxon>
        <taxon>Magnoliopsida</taxon>
        <taxon>eudicotyledons</taxon>
        <taxon>Gunneridae</taxon>
        <taxon>Pentapetalae</taxon>
        <taxon>Saxifragales</taxon>
        <taxon>Crassulaceae</taxon>
        <taxon>Kalanchoe</taxon>
    </lineage>
</organism>
<feature type="region of interest" description="Disordered" evidence="1">
    <location>
        <begin position="1"/>
        <end position="22"/>
    </location>
</feature>
<dbReference type="EnsemblPlants" id="Kaladp0079s0008.1.v1.1">
    <property type="protein sequence ID" value="Kaladp0079s0008.1.v1.1"/>
    <property type="gene ID" value="Kaladp0079s0008.v1.1"/>
</dbReference>
<evidence type="ECO:0000313" key="3">
    <source>
        <dbReference type="Proteomes" id="UP000594263"/>
    </source>
</evidence>
<sequence>MENYGGTNGQKSSDDVARNNSGSQSRWVQEVLKLEGHVSASSDSIVKIPSWKMIVNENGEFNVAMEDASNPHFWSRVCLHNMTKLAKEATTIRRVLDSLFRYFDNENLWSPSNGLAFPVLRDMQSVLEHSGENTHFLLSLLIKHLDHKTVVKQPNMQLEIVDIITSLAKCAKVESSVALLGALSDVIRHFRKSMQLSLDDSNLEADLVKWNKKFLEATDECLVHLSTKVGDAGPILDIMAVMLENIPTNKVVARSTVSAVYRLAQIVASIPNVSYRNKAFPEALFYQLLPAMVHLDHETQVGAHRIFSVVLVPSSVRPCSGPSIPISGKNQHLPRTLSRTVSVFSSSAALFEKLRKQRSYSMESLPEINEVKVLGEVDSSDSGSGIMNRLKSSYDRASSSSVYVTHSATDTDSCAKKSIDAEAVSLRLSSRQISLLLSAIWAQSMSPENLPENYEAIAHTFSLVLLFSTAKNSSQEAVIRSFQLSLSLRDISIVETGSLPPSRRRSLFTLSTSMMLFSSKAYNMPSLMATMKTCLTGRLVFSDKFFINVDPFLHLEEDRKLQAANCEARKCNNSYGSKGDDDSALTFLSEIKIHNDQSKESIASEIVGSLKHLSDSESLTLRNQLLSEFVPDENCPFGANLFMEAAHQMHQKHSRTNSLFEEVSPFFTTDDVSVNQITQTSLAMDVSNLLSVNQLLESVSDTTNQVGRISISSSPDVPFREMTKQCEALLTGKQQKMSHLLSSQNRHDTLTGFTSITNRAGLKKTTPGIHMDIRLVEAENSVLGQQFASSSNKPPLGPTPAHCTSEAQGPQHSFKLPVTSPFDNFLKAAGC</sequence>
<proteinExistence type="predicted"/>
<dbReference type="PANTHER" id="PTHR46087">
    <property type="entry name" value="PUTATIVE, EXPRESSED-RELATED"/>
    <property type="match status" value="1"/>
</dbReference>
<name>A0A7N0UQ59_KALFE</name>
<reference evidence="2" key="1">
    <citation type="submission" date="2021-01" db="UniProtKB">
        <authorList>
            <consortium name="EnsemblPlants"/>
        </authorList>
    </citation>
    <scope>IDENTIFICATION</scope>
</reference>
<protein>
    <recommendedName>
        <fullName evidence="4">ARM repeat superfamily protein</fullName>
    </recommendedName>
</protein>
<evidence type="ECO:0000313" key="2">
    <source>
        <dbReference type="EnsemblPlants" id="Kaladp0079s0008.1.v1.1"/>
    </source>
</evidence>
<dbReference type="Proteomes" id="UP000594263">
    <property type="component" value="Unplaced"/>
</dbReference>
<keyword evidence="3" id="KW-1185">Reference proteome</keyword>
<dbReference type="InterPro" id="IPR055296">
    <property type="entry name" value="SRL2-like"/>
</dbReference>
<evidence type="ECO:0000256" key="1">
    <source>
        <dbReference type="SAM" id="MobiDB-lite"/>
    </source>
</evidence>
<accession>A0A7N0UQ59</accession>
<dbReference type="Gramene" id="Kaladp0079s0008.1.v1.1">
    <property type="protein sequence ID" value="Kaladp0079s0008.1.v1.1"/>
    <property type="gene ID" value="Kaladp0079s0008.v1.1"/>
</dbReference>